<gene>
    <name evidence="3" type="ORF">FYJ39_15215</name>
</gene>
<dbReference type="EMBL" id="VUMD01000015">
    <property type="protein sequence ID" value="MSS37873.1"/>
    <property type="molecule type" value="Genomic_DNA"/>
</dbReference>
<dbReference type="Pfam" id="PF13154">
    <property type="entry name" value="DUF3991"/>
    <property type="match status" value="1"/>
</dbReference>
<accession>A0A7X2NP27</accession>
<feature type="region of interest" description="Disordered" evidence="1">
    <location>
        <begin position="292"/>
        <end position="312"/>
    </location>
</feature>
<dbReference type="SUPFAM" id="SSF57783">
    <property type="entry name" value="Zinc beta-ribbon"/>
    <property type="match status" value="1"/>
</dbReference>
<reference evidence="3 4" key="1">
    <citation type="submission" date="2019-08" db="EMBL/GenBank/DDBJ databases">
        <title>In-depth cultivation of the pig gut microbiome towards novel bacterial diversity and tailored functional studies.</title>
        <authorList>
            <person name="Wylensek D."/>
            <person name="Hitch T.C.A."/>
            <person name="Clavel T."/>
        </authorList>
    </citation>
    <scope>NUCLEOTIDE SEQUENCE [LARGE SCALE GENOMIC DNA]</scope>
    <source>
        <strain evidence="3 4">WCA-389-WT-23D1</strain>
    </source>
</reference>
<dbReference type="Pfam" id="PF13155">
    <property type="entry name" value="Toprim_2"/>
    <property type="match status" value="1"/>
</dbReference>
<dbReference type="Proteomes" id="UP000429958">
    <property type="component" value="Unassembled WGS sequence"/>
</dbReference>
<dbReference type="SUPFAM" id="SSF56731">
    <property type="entry name" value="DNA primase core"/>
    <property type="match status" value="1"/>
</dbReference>
<protein>
    <submittedName>
        <fullName evidence="3">DUF3991 domain-containing protein</fullName>
    </submittedName>
</protein>
<keyword evidence="4" id="KW-1185">Reference proteome</keyword>
<dbReference type="Gene3D" id="3.40.1360.10">
    <property type="match status" value="1"/>
</dbReference>
<dbReference type="RefSeq" id="WP_154473315.1">
    <property type="nucleotide sequence ID" value="NZ_VUMD01000015.1"/>
</dbReference>
<evidence type="ECO:0000256" key="1">
    <source>
        <dbReference type="SAM" id="MobiDB-lite"/>
    </source>
</evidence>
<feature type="domain" description="DUF3991" evidence="2">
    <location>
        <begin position="120"/>
        <end position="195"/>
    </location>
</feature>
<name>A0A7X2NP27_9CLOT</name>
<evidence type="ECO:0000259" key="2">
    <source>
        <dbReference type="Pfam" id="PF13154"/>
    </source>
</evidence>
<comment type="caution">
    <text evidence="3">The sequence shown here is derived from an EMBL/GenBank/DDBJ whole genome shotgun (WGS) entry which is preliminary data.</text>
</comment>
<organism evidence="3 4">
    <name type="scientific">Clostridium porci</name>
    <dbReference type="NCBI Taxonomy" id="2605778"/>
    <lineage>
        <taxon>Bacteria</taxon>
        <taxon>Bacillati</taxon>
        <taxon>Bacillota</taxon>
        <taxon>Clostridia</taxon>
        <taxon>Eubacteriales</taxon>
        <taxon>Clostridiaceae</taxon>
        <taxon>Clostridium</taxon>
    </lineage>
</organism>
<evidence type="ECO:0000313" key="4">
    <source>
        <dbReference type="Proteomes" id="UP000429958"/>
    </source>
</evidence>
<dbReference type="AlphaFoldDB" id="A0A7X2NP27"/>
<sequence length="312" mass="35851">MPGYVYFTEEQKQRANAVDLEDFLVRQGEKLLRSGREKRLASDHSITIRGNRWYDHATEKGGFAIDFVRTYYNQSFPDAVTMLLGGEQGQIYRESKPQEPEPAKPFVLPEAHTDMHRVFAYLIKTRCLDREVVAEFAKAKMLYEDAKYHNAVFVGYDAEGIPRHAHKRGTYTNGDAFKGNVDSCDPRYSFHWIGQSDTVYVFEAPIDMLSFLSLYRQNWKQHSYVALCGVAEHALMRLLTDAPHVNKISLCLDNDKAGVQARERIQKHLAERGYRNVLSLFSNLKDWNEDLQALSKPPPEPAEKQQPVMQMG</sequence>
<dbReference type="InterPro" id="IPR025054">
    <property type="entry name" value="DUF3991"/>
</dbReference>
<proteinExistence type="predicted"/>
<evidence type="ECO:0000313" key="3">
    <source>
        <dbReference type="EMBL" id="MSS37873.1"/>
    </source>
</evidence>